<evidence type="ECO:0000313" key="6">
    <source>
        <dbReference type="WBParaSite" id="HPLM_0000849401-mRNA-1"/>
    </source>
</evidence>
<evidence type="ECO:0000259" key="5">
    <source>
        <dbReference type="Pfam" id="PF13087"/>
    </source>
</evidence>
<dbReference type="Gene3D" id="3.40.50.300">
    <property type="entry name" value="P-loop containing nucleotide triphosphate hydrolases"/>
    <property type="match status" value="1"/>
</dbReference>
<proteinExistence type="predicted"/>
<evidence type="ECO:0000256" key="1">
    <source>
        <dbReference type="ARBA" id="ARBA00022741"/>
    </source>
</evidence>
<dbReference type="WBParaSite" id="HPLM_0000849401-mRNA-1">
    <property type="protein sequence ID" value="HPLM_0000849401-mRNA-1"/>
    <property type="gene ID" value="HPLM_0000849401"/>
</dbReference>
<name>A0A0N4WD56_HAEPC</name>
<feature type="domain" description="DNA2/NAM7 helicase-like C-terminal" evidence="5">
    <location>
        <begin position="67"/>
        <end position="236"/>
    </location>
</feature>
<evidence type="ECO:0000256" key="3">
    <source>
        <dbReference type="ARBA" id="ARBA00022806"/>
    </source>
</evidence>
<keyword evidence="1" id="KW-0547">Nucleotide-binding</keyword>
<dbReference type="GO" id="GO:0043139">
    <property type="term" value="F:5'-3' DNA helicase activity"/>
    <property type="evidence" value="ECO:0007669"/>
    <property type="project" value="TreeGrafter"/>
</dbReference>
<dbReference type="GO" id="GO:0016787">
    <property type="term" value="F:hydrolase activity"/>
    <property type="evidence" value="ECO:0007669"/>
    <property type="project" value="UniProtKB-KW"/>
</dbReference>
<dbReference type="InterPro" id="IPR041679">
    <property type="entry name" value="DNA2/NAM7-like_C"/>
</dbReference>
<dbReference type="CDD" id="cd18808">
    <property type="entry name" value="SF1_C_Upf1"/>
    <property type="match status" value="1"/>
</dbReference>
<sequence>LYGTDHGRSVSSPRAGLRRHCRTLSCARQIYIGDPHQLEPYVRCSRSFRAAQLDARGAMDVILRSRIPTAALTTIFRAHPSLNALPNYPFYNGTLTSGTRANERRLMTQTLRLPNPDIPLVFVNVAGRSQISLARIATRMRRNAAENLRQLVALNVSPQSIAIVTFYKAQQQLLFNYATQHGIALHTVDSVHGREMDIVIVPTSRTDVSQTSGDFLDDPRRMNVALTRCRHGQFILEYARTLRTLRNWDA</sequence>
<keyword evidence="3" id="KW-0347">Helicase</keyword>
<organism evidence="6">
    <name type="scientific">Haemonchus placei</name>
    <name type="common">Barber's pole worm</name>
    <dbReference type="NCBI Taxonomy" id="6290"/>
    <lineage>
        <taxon>Eukaryota</taxon>
        <taxon>Metazoa</taxon>
        <taxon>Ecdysozoa</taxon>
        <taxon>Nematoda</taxon>
        <taxon>Chromadorea</taxon>
        <taxon>Rhabditida</taxon>
        <taxon>Rhabditina</taxon>
        <taxon>Rhabditomorpha</taxon>
        <taxon>Strongyloidea</taxon>
        <taxon>Trichostrongylidae</taxon>
        <taxon>Haemonchus</taxon>
    </lineage>
</organism>
<dbReference type="AlphaFoldDB" id="A0A0N4WD56"/>
<protein>
    <submittedName>
        <fullName evidence="6">AAA_12 domain-containing protein</fullName>
    </submittedName>
</protein>
<dbReference type="InterPro" id="IPR027417">
    <property type="entry name" value="P-loop_NTPase"/>
</dbReference>
<evidence type="ECO:0000256" key="2">
    <source>
        <dbReference type="ARBA" id="ARBA00022801"/>
    </source>
</evidence>
<dbReference type="Pfam" id="PF13087">
    <property type="entry name" value="AAA_12"/>
    <property type="match status" value="1"/>
</dbReference>
<dbReference type="PANTHER" id="PTHR43788">
    <property type="entry name" value="DNA2/NAM7 HELICASE FAMILY MEMBER"/>
    <property type="match status" value="1"/>
</dbReference>
<evidence type="ECO:0000256" key="4">
    <source>
        <dbReference type="ARBA" id="ARBA00022840"/>
    </source>
</evidence>
<keyword evidence="2" id="KW-0378">Hydrolase</keyword>
<dbReference type="InterPro" id="IPR050534">
    <property type="entry name" value="Coronavir_polyprotein_1ab"/>
</dbReference>
<dbReference type="InterPro" id="IPR047187">
    <property type="entry name" value="SF1_C_Upf1"/>
</dbReference>
<keyword evidence="4" id="KW-0067">ATP-binding</keyword>
<dbReference type="GO" id="GO:0005524">
    <property type="term" value="F:ATP binding"/>
    <property type="evidence" value="ECO:0007669"/>
    <property type="project" value="UniProtKB-KW"/>
</dbReference>
<dbReference type="OMA" id="MDIVIVP"/>
<reference evidence="6" key="1">
    <citation type="submission" date="2017-02" db="UniProtKB">
        <authorList>
            <consortium name="WormBaseParasite"/>
        </authorList>
    </citation>
    <scope>IDENTIFICATION</scope>
</reference>
<accession>A0A0N4WD56</accession>
<dbReference type="SUPFAM" id="SSF52540">
    <property type="entry name" value="P-loop containing nucleoside triphosphate hydrolases"/>
    <property type="match status" value="1"/>
</dbReference>
<dbReference type="PANTHER" id="PTHR43788:SF16">
    <property type="entry name" value="HELICASE WITH ZINC FINGER 2"/>
    <property type="match status" value="1"/>
</dbReference>